<gene>
    <name evidence="6 12" type="primary">eno</name>
    <name evidence="12" type="ORF">C484_04350</name>
</gene>
<dbReference type="GO" id="GO:0000015">
    <property type="term" value="C:phosphopyruvate hydratase complex"/>
    <property type="evidence" value="ECO:0007669"/>
    <property type="project" value="InterPro"/>
</dbReference>
<comment type="cofactor">
    <cofactor evidence="9">
        <name>Mg(2+)</name>
        <dbReference type="ChEBI" id="CHEBI:18420"/>
    </cofactor>
    <text evidence="9">Mg(2+) is required for catalysis and for stabilizing the dimer.</text>
</comment>
<dbReference type="SFLD" id="SFLDG00178">
    <property type="entry name" value="enolase"/>
    <property type="match status" value="1"/>
</dbReference>
<comment type="cofactor">
    <cofactor evidence="6">
        <name>Mg(2+)</name>
        <dbReference type="ChEBI" id="CHEBI:18420"/>
    </cofactor>
    <text evidence="6">Binds a second Mg(2+) ion via substrate during catalysis.</text>
</comment>
<dbReference type="PANTHER" id="PTHR11902:SF1">
    <property type="entry name" value="ENOLASE"/>
    <property type="match status" value="1"/>
</dbReference>
<feature type="binding site" evidence="8">
    <location>
        <position position="302"/>
    </location>
    <ligand>
        <name>substrate</name>
    </ligand>
</feature>
<organism evidence="12 13">
    <name type="scientific">Natrialba taiwanensis DSM 12281</name>
    <dbReference type="NCBI Taxonomy" id="1230458"/>
    <lineage>
        <taxon>Archaea</taxon>
        <taxon>Methanobacteriati</taxon>
        <taxon>Methanobacteriota</taxon>
        <taxon>Stenosarchaea group</taxon>
        <taxon>Halobacteria</taxon>
        <taxon>Halobacteriales</taxon>
        <taxon>Natrialbaceae</taxon>
        <taxon>Natrialba</taxon>
    </lineage>
</organism>
<dbReference type="Gene3D" id="3.20.20.120">
    <property type="entry name" value="Enolase-like C-terminal domain"/>
    <property type="match status" value="1"/>
</dbReference>
<dbReference type="GO" id="GO:0004634">
    <property type="term" value="F:phosphopyruvate hydratase activity"/>
    <property type="evidence" value="ECO:0007669"/>
    <property type="project" value="UniProtKB-UniRule"/>
</dbReference>
<keyword evidence="6" id="KW-0964">Secreted</keyword>
<feature type="binding site" evidence="6">
    <location>
        <position position="378"/>
    </location>
    <ligand>
        <name>(2R)-2-phosphoglycerate</name>
        <dbReference type="ChEBI" id="CHEBI:58289"/>
    </ligand>
</feature>
<dbReference type="InterPro" id="IPR000941">
    <property type="entry name" value="Enolase"/>
</dbReference>
<comment type="similarity">
    <text evidence="2 6">Belongs to the enolase family.</text>
</comment>
<dbReference type="OrthoDB" id="8680at2157"/>
<dbReference type="AlphaFoldDB" id="M0AAF6"/>
<feature type="active site" description="Proton donor" evidence="6 7">
    <location>
        <position position="196"/>
    </location>
</feature>
<dbReference type="Pfam" id="PF03952">
    <property type="entry name" value="Enolase_N"/>
    <property type="match status" value="1"/>
</dbReference>
<dbReference type="Gene3D" id="3.30.390.10">
    <property type="entry name" value="Enolase-like, N-terminal domain"/>
    <property type="match status" value="1"/>
</dbReference>
<dbReference type="InterPro" id="IPR020810">
    <property type="entry name" value="Enolase_C"/>
</dbReference>
<feature type="binding site" evidence="8">
    <location>
        <begin position="354"/>
        <end position="357"/>
    </location>
    <ligand>
        <name>substrate</name>
    </ligand>
</feature>
<reference evidence="12 13" key="1">
    <citation type="journal article" date="2014" name="PLoS Genet.">
        <title>Phylogenetically driven sequencing of extremely halophilic archaea reveals strategies for static and dynamic osmo-response.</title>
        <authorList>
            <person name="Becker E.A."/>
            <person name="Seitzer P.M."/>
            <person name="Tritt A."/>
            <person name="Larsen D."/>
            <person name="Krusor M."/>
            <person name="Yao A.I."/>
            <person name="Wu D."/>
            <person name="Madern D."/>
            <person name="Eisen J.A."/>
            <person name="Darling A.E."/>
            <person name="Facciotti M.T."/>
        </authorList>
    </citation>
    <scope>NUCLEOTIDE SEQUENCE [LARGE SCALE GENOMIC DNA]</scope>
    <source>
        <strain evidence="12 13">DSM 12281</strain>
    </source>
</reference>
<feature type="binding site" evidence="6">
    <location>
        <position position="327"/>
    </location>
    <ligand>
        <name>(2R)-2-phosphoglycerate</name>
        <dbReference type="ChEBI" id="CHEBI:58289"/>
    </ligand>
</feature>
<dbReference type="PANTHER" id="PTHR11902">
    <property type="entry name" value="ENOLASE"/>
    <property type="match status" value="1"/>
</dbReference>
<feature type="binding site" evidence="6">
    <location>
        <position position="356"/>
    </location>
    <ligand>
        <name>(2R)-2-phosphoglycerate</name>
        <dbReference type="ChEBI" id="CHEBI:58289"/>
    </ligand>
</feature>
<dbReference type="GO" id="GO:0000287">
    <property type="term" value="F:magnesium ion binding"/>
    <property type="evidence" value="ECO:0007669"/>
    <property type="project" value="UniProtKB-UniRule"/>
</dbReference>
<comment type="catalytic activity">
    <reaction evidence="6">
        <text>(2R)-2-phosphoglycerate = phosphoenolpyruvate + H2O</text>
        <dbReference type="Rhea" id="RHEA:10164"/>
        <dbReference type="ChEBI" id="CHEBI:15377"/>
        <dbReference type="ChEBI" id="CHEBI:58289"/>
        <dbReference type="ChEBI" id="CHEBI:58702"/>
        <dbReference type="EC" id="4.2.1.11"/>
    </reaction>
</comment>
<feature type="binding site" evidence="6 9">
    <location>
        <position position="232"/>
    </location>
    <ligand>
        <name>Mg(2+)</name>
        <dbReference type="ChEBI" id="CHEBI:18420"/>
    </ligand>
</feature>
<evidence type="ECO:0000313" key="13">
    <source>
        <dbReference type="Proteomes" id="UP000011648"/>
    </source>
</evidence>
<dbReference type="UniPathway" id="UPA00109">
    <property type="reaction ID" value="UER00187"/>
</dbReference>
<dbReference type="SFLD" id="SFLDF00002">
    <property type="entry name" value="enolase"/>
    <property type="match status" value="1"/>
</dbReference>
<dbReference type="InterPro" id="IPR036849">
    <property type="entry name" value="Enolase-like_C_sf"/>
</dbReference>
<keyword evidence="5 6" id="KW-0456">Lyase</keyword>
<dbReference type="EC" id="4.2.1.11" evidence="6"/>
<feature type="binding site" evidence="8">
    <location>
        <position position="275"/>
    </location>
    <ligand>
        <name>substrate</name>
    </ligand>
</feature>
<evidence type="ECO:0000256" key="3">
    <source>
        <dbReference type="ARBA" id="ARBA00022842"/>
    </source>
</evidence>
<dbReference type="InterPro" id="IPR020809">
    <property type="entry name" value="Enolase_CS"/>
</dbReference>
<feature type="domain" description="Enolase C-terminal TIM barrel" evidence="10">
    <location>
        <begin position="130"/>
        <end position="400"/>
    </location>
</feature>
<evidence type="ECO:0000256" key="7">
    <source>
        <dbReference type="PIRSR" id="PIRSR001400-1"/>
    </source>
</evidence>
<keyword evidence="13" id="KW-1185">Reference proteome</keyword>
<accession>M0AAF6</accession>
<dbReference type="NCBIfam" id="TIGR01060">
    <property type="entry name" value="eno"/>
    <property type="match status" value="1"/>
</dbReference>
<feature type="binding site" evidence="8">
    <location>
        <position position="378"/>
    </location>
    <ligand>
        <name>substrate</name>
    </ligand>
</feature>
<evidence type="ECO:0000313" key="12">
    <source>
        <dbReference type="EMBL" id="ELY95489.1"/>
    </source>
</evidence>
<evidence type="ECO:0000256" key="8">
    <source>
        <dbReference type="PIRSR" id="PIRSR001400-2"/>
    </source>
</evidence>
<dbReference type="RefSeq" id="WP_006824727.1">
    <property type="nucleotide sequence ID" value="NZ_AOIL01000013.1"/>
</dbReference>
<dbReference type="SUPFAM" id="SSF51604">
    <property type="entry name" value="Enolase C-terminal domain-like"/>
    <property type="match status" value="1"/>
</dbReference>
<dbReference type="InterPro" id="IPR029017">
    <property type="entry name" value="Enolase-like_N"/>
</dbReference>
<dbReference type="SMART" id="SM01192">
    <property type="entry name" value="Enolase_C"/>
    <property type="match status" value="1"/>
</dbReference>
<keyword evidence="6" id="KW-0963">Cytoplasm</keyword>
<keyword evidence="4 6" id="KW-0324">Glycolysis</keyword>
<feature type="binding site" evidence="6">
    <location>
        <position position="154"/>
    </location>
    <ligand>
        <name>(2R)-2-phosphoglycerate</name>
        <dbReference type="ChEBI" id="CHEBI:58289"/>
    </ligand>
</feature>
<dbReference type="GO" id="GO:0005576">
    <property type="term" value="C:extracellular region"/>
    <property type="evidence" value="ECO:0007669"/>
    <property type="project" value="UniProtKB-SubCell"/>
</dbReference>
<dbReference type="InterPro" id="IPR020811">
    <property type="entry name" value="Enolase_N"/>
</dbReference>
<evidence type="ECO:0000256" key="1">
    <source>
        <dbReference type="ARBA" id="ARBA00005031"/>
    </source>
</evidence>
<feature type="active site" description="Proton acceptor" evidence="6 7">
    <location>
        <position position="327"/>
    </location>
</feature>
<evidence type="ECO:0000259" key="11">
    <source>
        <dbReference type="SMART" id="SM01193"/>
    </source>
</evidence>
<proteinExistence type="inferred from homology"/>
<sequence length="401" mass="42034">MTLITDVRLRRVLDSRGNPTVEADVLTESGGFGRAAAPSGASTGEYEAVERPPGEAIAAAREHAVPRLVGEAYAGNQREVDALLHAADGTDDFSKLGANSAVAISMAAAKAGADVLGAPLFQHLGGTFRGENFPIPLGNVVGGGEHAADATDIQEFLAAPVGAPSVEDAVFANAAVHAAIADLLAERDHPCGKGDEGAWAPSIDDEEAFEIVDEAVSAVEDEVGFEIGFGLDVAGAELYDTDSGTYEYSDTTRDTAEQIAYIADLVEEYDLVYVEDPLDEDDYEAFADLTDRVGDQTLLCGDDLFVTNTDRLREGIEQDAANSILIKPNQIGTLTDAFDAIELATANGYDSVVSHRSGETEDTTIAHLAVATDAPFIKTGAVGGERTAKLNELIRIADDAT</sequence>
<keyword evidence="6 9" id="KW-0479">Metal-binding</keyword>
<dbReference type="CDD" id="cd03313">
    <property type="entry name" value="enolase"/>
    <property type="match status" value="1"/>
</dbReference>
<comment type="pathway">
    <text evidence="1 6">Carbohydrate degradation; glycolysis; pyruvate from D-glyceraldehyde 3-phosphate: step 4/5.</text>
</comment>
<keyword evidence="3 6" id="KW-0460">Magnesium</keyword>
<evidence type="ECO:0000259" key="10">
    <source>
        <dbReference type="SMART" id="SM01192"/>
    </source>
</evidence>
<name>M0AAF6_9EURY</name>
<evidence type="ECO:0000256" key="4">
    <source>
        <dbReference type="ARBA" id="ARBA00023152"/>
    </source>
</evidence>
<dbReference type="PIRSF" id="PIRSF001400">
    <property type="entry name" value="Enolase"/>
    <property type="match status" value="1"/>
</dbReference>
<dbReference type="SMART" id="SM01193">
    <property type="entry name" value="Enolase_N"/>
    <property type="match status" value="1"/>
</dbReference>
<dbReference type="SUPFAM" id="SSF54826">
    <property type="entry name" value="Enolase N-terminal domain-like"/>
    <property type="match status" value="1"/>
</dbReference>
<evidence type="ECO:0000256" key="6">
    <source>
        <dbReference type="HAMAP-Rule" id="MF_00318"/>
    </source>
</evidence>
<evidence type="ECO:0000256" key="9">
    <source>
        <dbReference type="PIRSR" id="PIRSR001400-3"/>
    </source>
</evidence>
<dbReference type="PATRIC" id="fig|1230458.4.peg.878"/>
<dbReference type="GO" id="GO:0009986">
    <property type="term" value="C:cell surface"/>
    <property type="evidence" value="ECO:0007669"/>
    <property type="project" value="UniProtKB-SubCell"/>
</dbReference>
<comment type="caution">
    <text evidence="12">The sequence shown here is derived from an EMBL/GenBank/DDBJ whole genome shotgun (WGS) entry which is preliminary data.</text>
</comment>
<dbReference type="PRINTS" id="PR00148">
    <property type="entry name" value="ENOLASE"/>
</dbReference>
<feature type="binding site" evidence="6">
    <location>
        <position position="357"/>
    </location>
    <ligand>
        <name>(2R)-2-phosphoglycerate</name>
        <dbReference type="ChEBI" id="CHEBI:58289"/>
    </ligand>
</feature>
<dbReference type="STRING" id="1230458.C484_04350"/>
<dbReference type="PROSITE" id="PS00164">
    <property type="entry name" value="ENOLASE"/>
    <property type="match status" value="1"/>
</dbReference>
<dbReference type="GO" id="GO:0006096">
    <property type="term" value="P:glycolytic process"/>
    <property type="evidence" value="ECO:0007669"/>
    <property type="project" value="UniProtKB-UniRule"/>
</dbReference>
<feature type="binding site" evidence="6 9">
    <location>
        <position position="275"/>
    </location>
    <ligand>
        <name>Mg(2+)</name>
        <dbReference type="ChEBI" id="CHEBI:18420"/>
    </ligand>
</feature>
<feature type="binding site" evidence="6 9">
    <location>
        <position position="302"/>
    </location>
    <ligand>
        <name>Mg(2+)</name>
        <dbReference type="ChEBI" id="CHEBI:18420"/>
    </ligand>
</feature>
<dbReference type="HAMAP" id="MF_00318">
    <property type="entry name" value="Enolase"/>
    <property type="match status" value="1"/>
</dbReference>
<evidence type="ECO:0000256" key="5">
    <source>
        <dbReference type="ARBA" id="ARBA00023239"/>
    </source>
</evidence>
<dbReference type="Proteomes" id="UP000011648">
    <property type="component" value="Unassembled WGS sequence"/>
</dbReference>
<dbReference type="Pfam" id="PF00113">
    <property type="entry name" value="Enolase_C"/>
    <property type="match status" value="1"/>
</dbReference>
<feature type="binding site" evidence="8">
    <location>
        <position position="146"/>
    </location>
    <ligand>
        <name>substrate</name>
    </ligand>
</feature>
<comment type="function">
    <text evidence="6">Catalyzes the reversible conversion of 2-phosphoglycerate (2-PG) into phosphoenolpyruvate (PEP). It is essential for the degradation of carbohydrates via glycolysis.</text>
</comment>
<comment type="subcellular location">
    <subcellularLocation>
        <location evidence="6">Cytoplasm</location>
    </subcellularLocation>
    <subcellularLocation>
        <location evidence="6">Secreted</location>
    </subcellularLocation>
    <subcellularLocation>
        <location evidence="6">Cell surface</location>
    </subcellularLocation>
    <text evidence="6">Fractions of enolase are present in both the cytoplasm and on the cell surface.</text>
</comment>
<dbReference type="EMBL" id="AOIL01000013">
    <property type="protein sequence ID" value="ELY95489.1"/>
    <property type="molecule type" value="Genomic_DNA"/>
</dbReference>
<dbReference type="SFLD" id="SFLDS00001">
    <property type="entry name" value="Enolase"/>
    <property type="match status" value="1"/>
</dbReference>
<feature type="binding site" evidence="8">
    <location>
        <position position="155"/>
    </location>
    <ligand>
        <name>substrate</name>
    </ligand>
</feature>
<feature type="domain" description="Enolase N-terminal" evidence="11">
    <location>
        <begin position="4"/>
        <end position="124"/>
    </location>
</feature>
<protein>
    <recommendedName>
        <fullName evidence="6">Enolase</fullName>
        <ecNumber evidence="6">4.2.1.11</ecNumber>
    </recommendedName>
    <alternativeName>
        <fullName evidence="6">2-phospho-D-glycerate hydro-lyase</fullName>
    </alternativeName>
    <alternativeName>
        <fullName evidence="6">2-phosphoglycerate dehydratase</fullName>
    </alternativeName>
</protein>
<evidence type="ECO:0000256" key="2">
    <source>
        <dbReference type="ARBA" id="ARBA00009604"/>
    </source>
</evidence>